<name>A0A6P0CIP3_9RHOB</name>
<evidence type="ECO:0008006" key="3">
    <source>
        <dbReference type="Google" id="ProtNLM"/>
    </source>
</evidence>
<proteinExistence type="predicted"/>
<protein>
    <recommendedName>
        <fullName evidence="3">Tetratricopeptide repeat protein</fullName>
    </recommendedName>
</protein>
<reference evidence="1 2" key="1">
    <citation type="submission" date="2020-01" db="EMBL/GenBank/DDBJ databases">
        <title>Sulfitobacter sediminilitoris sp. nov., isolated from a tidal flat.</title>
        <authorList>
            <person name="Park S."/>
            <person name="Yoon J.-H."/>
        </authorList>
    </citation>
    <scope>NUCLEOTIDE SEQUENCE [LARGE SCALE GENOMIC DNA]</scope>
    <source>
        <strain evidence="1 2">JBTF-M27</strain>
    </source>
</reference>
<organism evidence="1 2">
    <name type="scientific">Sulfitobacter sediminilitoris</name>
    <dbReference type="NCBI Taxonomy" id="2698830"/>
    <lineage>
        <taxon>Bacteria</taxon>
        <taxon>Pseudomonadati</taxon>
        <taxon>Pseudomonadota</taxon>
        <taxon>Alphaproteobacteria</taxon>
        <taxon>Rhodobacterales</taxon>
        <taxon>Roseobacteraceae</taxon>
        <taxon>Sulfitobacter</taxon>
    </lineage>
</organism>
<dbReference type="AlphaFoldDB" id="A0A6P0CIP3"/>
<dbReference type="RefSeq" id="WP_164356596.1">
    <property type="nucleotide sequence ID" value="NZ_JAABNT010000053.1"/>
</dbReference>
<sequence>MRCYEPASMEGGADGFVADYKAAFSLLEVGDPKARQAFAALAAQNPDDALTLFHLVVCSRAMKPM</sequence>
<keyword evidence="2" id="KW-1185">Reference proteome</keyword>
<evidence type="ECO:0000313" key="2">
    <source>
        <dbReference type="Proteomes" id="UP000468591"/>
    </source>
</evidence>
<comment type="caution">
    <text evidence="1">The sequence shown here is derived from an EMBL/GenBank/DDBJ whole genome shotgun (WGS) entry which is preliminary data.</text>
</comment>
<accession>A0A6P0CIP3</accession>
<evidence type="ECO:0000313" key="1">
    <source>
        <dbReference type="EMBL" id="NEK25208.1"/>
    </source>
</evidence>
<dbReference type="Proteomes" id="UP000468591">
    <property type="component" value="Unassembled WGS sequence"/>
</dbReference>
<dbReference type="EMBL" id="JAABNT010000053">
    <property type="protein sequence ID" value="NEK25208.1"/>
    <property type="molecule type" value="Genomic_DNA"/>
</dbReference>
<gene>
    <name evidence="1" type="ORF">GV827_22850</name>
</gene>